<feature type="region of interest" description="Disordered" evidence="1">
    <location>
        <begin position="34"/>
        <end position="92"/>
    </location>
</feature>
<name>A0ABN2Y4K6_9ACTN</name>
<protein>
    <submittedName>
        <fullName evidence="2">Uncharacterized protein</fullName>
    </submittedName>
</protein>
<dbReference type="Proteomes" id="UP001500897">
    <property type="component" value="Unassembled WGS sequence"/>
</dbReference>
<comment type="caution">
    <text evidence="2">The sequence shown here is derived from an EMBL/GenBank/DDBJ whole genome shotgun (WGS) entry which is preliminary data.</text>
</comment>
<dbReference type="RefSeq" id="WP_344558279.1">
    <property type="nucleotide sequence ID" value="NZ_BAAANS010000077.1"/>
</dbReference>
<dbReference type="EMBL" id="BAAANS010000077">
    <property type="protein sequence ID" value="GAA2121198.1"/>
    <property type="molecule type" value="Genomic_DNA"/>
</dbReference>
<gene>
    <name evidence="2" type="ORF">GCM10009759_70670</name>
</gene>
<evidence type="ECO:0000313" key="2">
    <source>
        <dbReference type="EMBL" id="GAA2121198.1"/>
    </source>
</evidence>
<accession>A0ABN2Y4K6</accession>
<organism evidence="2 3">
    <name type="scientific">Kitasatospora saccharophila</name>
    <dbReference type="NCBI Taxonomy" id="407973"/>
    <lineage>
        <taxon>Bacteria</taxon>
        <taxon>Bacillati</taxon>
        <taxon>Actinomycetota</taxon>
        <taxon>Actinomycetes</taxon>
        <taxon>Kitasatosporales</taxon>
        <taxon>Streptomycetaceae</taxon>
        <taxon>Kitasatospora</taxon>
    </lineage>
</organism>
<evidence type="ECO:0000256" key="1">
    <source>
        <dbReference type="SAM" id="MobiDB-lite"/>
    </source>
</evidence>
<evidence type="ECO:0000313" key="3">
    <source>
        <dbReference type="Proteomes" id="UP001500897"/>
    </source>
</evidence>
<proteinExistence type="predicted"/>
<reference evidence="2 3" key="1">
    <citation type="journal article" date="2019" name="Int. J. Syst. Evol. Microbiol.">
        <title>The Global Catalogue of Microorganisms (GCM) 10K type strain sequencing project: providing services to taxonomists for standard genome sequencing and annotation.</title>
        <authorList>
            <consortium name="The Broad Institute Genomics Platform"/>
            <consortium name="The Broad Institute Genome Sequencing Center for Infectious Disease"/>
            <person name="Wu L."/>
            <person name="Ma J."/>
        </authorList>
    </citation>
    <scope>NUCLEOTIDE SEQUENCE [LARGE SCALE GENOMIC DNA]</scope>
    <source>
        <strain evidence="2 3">JCM 14559</strain>
    </source>
</reference>
<keyword evidence="3" id="KW-1185">Reference proteome</keyword>
<sequence length="92" mass="9749">MTERSTDRTAVLRRSGEELLAERGMAAEPVALAPQMHGAAAPETRSGPHYVDAVYSHGGRRMPETAGPSGGPAAHPDLPGHRHRGAERHSAH</sequence>